<sequence>MADAAALLAQAQTQLANALQALRGEAAQLRERHTAIAQQGRQMYRTADELAVQRTFAEQLGTPAVGRLRQQEAELRSKMANLDAETSATAEALKRLEQLIRQIEMSSTSLSGTTTIGQQNDPWALALRGQIIQGREDERLRLAREVHDGPAQVLANVLMGLEHAMNLHQSNSPQMEPFLHELRSAARQGLHEVRGFIADLRPGALDQGFPTALADYVQKYQQTTKVKVTIDLLHWPNRLPAEAEIVLYRVTQEALQNIHKHARNANVLIRSMLQGNLLIVTIRDDGPGFDPREVVRRSGKESWGLTSMRERVALLGGDFAIASRPGAGTEVTIRITI</sequence>
<keyword evidence="6" id="KW-1133">Transmembrane helix</keyword>
<evidence type="ECO:0000256" key="3">
    <source>
        <dbReference type="ARBA" id="ARBA00022679"/>
    </source>
</evidence>
<keyword evidence="4" id="KW-0812">Transmembrane</keyword>
<evidence type="ECO:0000256" key="7">
    <source>
        <dbReference type="ARBA" id="ARBA00023012"/>
    </source>
</evidence>
<comment type="caution">
    <text evidence="11">The sequence shown here is derived from an EMBL/GenBank/DDBJ whole genome shotgun (WGS) entry which is preliminary data.</text>
</comment>
<reference evidence="11 12" key="1">
    <citation type="submission" date="2024-02" db="EMBL/GenBank/DDBJ databases">
        <title>Herpetosiphon gulosus NBRC 112829.</title>
        <authorList>
            <person name="Ichikawa N."/>
            <person name="Katano-Makiyama Y."/>
            <person name="Hidaka K."/>
        </authorList>
    </citation>
    <scope>NUCLEOTIDE SEQUENCE [LARGE SCALE GENOMIC DNA]</scope>
    <source>
        <strain evidence="11 12">NBRC 112829</strain>
    </source>
</reference>
<keyword evidence="7" id="KW-0902">Two-component regulatory system</keyword>
<keyword evidence="2" id="KW-1003">Cell membrane</keyword>
<dbReference type="Gene3D" id="1.20.5.1930">
    <property type="match status" value="1"/>
</dbReference>
<dbReference type="EMBL" id="BAABRU010000004">
    <property type="protein sequence ID" value="GAA5527572.1"/>
    <property type="molecule type" value="Genomic_DNA"/>
</dbReference>
<accession>A0ABP9WWJ6</accession>
<organism evidence="11 12">
    <name type="scientific">Herpetosiphon gulosus</name>
    <dbReference type="NCBI Taxonomy" id="1973496"/>
    <lineage>
        <taxon>Bacteria</taxon>
        <taxon>Bacillati</taxon>
        <taxon>Chloroflexota</taxon>
        <taxon>Chloroflexia</taxon>
        <taxon>Herpetosiphonales</taxon>
        <taxon>Herpetosiphonaceae</taxon>
        <taxon>Herpetosiphon</taxon>
    </lineage>
</organism>
<evidence type="ECO:0000256" key="8">
    <source>
        <dbReference type="ARBA" id="ARBA00023136"/>
    </source>
</evidence>
<feature type="domain" description="Histidine kinase" evidence="10">
    <location>
        <begin position="247"/>
        <end position="337"/>
    </location>
</feature>
<comment type="subcellular location">
    <subcellularLocation>
        <location evidence="1">Cell membrane</location>
        <topology evidence="1">Multi-pass membrane protein</topology>
    </subcellularLocation>
</comment>
<gene>
    <name evidence="11" type="ORF">Hgul01_01359</name>
</gene>
<dbReference type="InterPro" id="IPR011712">
    <property type="entry name" value="Sig_transdc_His_kin_sub3_dim/P"/>
</dbReference>
<dbReference type="InterPro" id="IPR003594">
    <property type="entry name" value="HATPase_dom"/>
</dbReference>
<dbReference type="InterPro" id="IPR036890">
    <property type="entry name" value="HATPase_C_sf"/>
</dbReference>
<evidence type="ECO:0000313" key="12">
    <source>
        <dbReference type="Proteomes" id="UP001428290"/>
    </source>
</evidence>
<dbReference type="CDD" id="cd16917">
    <property type="entry name" value="HATPase_UhpB-NarQ-NarX-like"/>
    <property type="match status" value="1"/>
</dbReference>
<protein>
    <recommendedName>
        <fullName evidence="10">Histidine kinase domain-containing protein</fullName>
    </recommendedName>
</protein>
<keyword evidence="3" id="KW-0808">Transferase</keyword>
<dbReference type="PROSITE" id="PS50109">
    <property type="entry name" value="HIS_KIN"/>
    <property type="match status" value="1"/>
</dbReference>
<evidence type="ECO:0000256" key="4">
    <source>
        <dbReference type="ARBA" id="ARBA00022692"/>
    </source>
</evidence>
<keyword evidence="5" id="KW-0418">Kinase</keyword>
<keyword evidence="12" id="KW-1185">Reference proteome</keyword>
<proteinExistence type="predicted"/>
<evidence type="ECO:0000256" key="5">
    <source>
        <dbReference type="ARBA" id="ARBA00022777"/>
    </source>
</evidence>
<evidence type="ECO:0000256" key="9">
    <source>
        <dbReference type="SAM" id="Coils"/>
    </source>
</evidence>
<dbReference type="Pfam" id="PF07730">
    <property type="entry name" value="HisKA_3"/>
    <property type="match status" value="1"/>
</dbReference>
<feature type="coiled-coil region" evidence="9">
    <location>
        <begin position="1"/>
        <end position="39"/>
    </location>
</feature>
<dbReference type="InterPro" id="IPR005467">
    <property type="entry name" value="His_kinase_dom"/>
</dbReference>
<evidence type="ECO:0000259" key="10">
    <source>
        <dbReference type="PROSITE" id="PS50109"/>
    </source>
</evidence>
<evidence type="ECO:0000256" key="6">
    <source>
        <dbReference type="ARBA" id="ARBA00022989"/>
    </source>
</evidence>
<keyword evidence="9" id="KW-0175">Coiled coil</keyword>
<dbReference type="PANTHER" id="PTHR24421:SF37">
    <property type="entry name" value="SENSOR HISTIDINE KINASE NARS"/>
    <property type="match status" value="1"/>
</dbReference>
<dbReference type="PANTHER" id="PTHR24421">
    <property type="entry name" value="NITRATE/NITRITE SENSOR PROTEIN NARX-RELATED"/>
    <property type="match status" value="1"/>
</dbReference>
<dbReference type="InterPro" id="IPR050482">
    <property type="entry name" value="Sensor_HK_TwoCompSys"/>
</dbReference>
<dbReference type="SUPFAM" id="SSF55874">
    <property type="entry name" value="ATPase domain of HSP90 chaperone/DNA topoisomerase II/histidine kinase"/>
    <property type="match status" value="1"/>
</dbReference>
<keyword evidence="8" id="KW-0472">Membrane</keyword>
<evidence type="ECO:0000256" key="2">
    <source>
        <dbReference type="ARBA" id="ARBA00022475"/>
    </source>
</evidence>
<evidence type="ECO:0000256" key="1">
    <source>
        <dbReference type="ARBA" id="ARBA00004651"/>
    </source>
</evidence>
<dbReference type="Pfam" id="PF02518">
    <property type="entry name" value="HATPase_c"/>
    <property type="match status" value="1"/>
</dbReference>
<dbReference type="Proteomes" id="UP001428290">
    <property type="component" value="Unassembled WGS sequence"/>
</dbReference>
<dbReference type="Gene3D" id="3.30.565.10">
    <property type="entry name" value="Histidine kinase-like ATPase, C-terminal domain"/>
    <property type="match status" value="1"/>
</dbReference>
<name>A0ABP9WWJ6_9CHLR</name>
<dbReference type="RefSeq" id="WP_345721194.1">
    <property type="nucleotide sequence ID" value="NZ_BAABRU010000004.1"/>
</dbReference>
<evidence type="ECO:0000313" key="11">
    <source>
        <dbReference type="EMBL" id="GAA5527572.1"/>
    </source>
</evidence>